<name>A0ABW0P5E5_9HYPH</name>
<comment type="similarity">
    <text evidence="4">Belongs to the N(4)/N(6)-methyltransferase family.</text>
</comment>
<evidence type="ECO:0000256" key="3">
    <source>
        <dbReference type="ARBA" id="ARBA00047942"/>
    </source>
</evidence>
<dbReference type="SUPFAM" id="SSF53335">
    <property type="entry name" value="S-adenosyl-L-methionine-dependent methyltransferases"/>
    <property type="match status" value="1"/>
</dbReference>
<dbReference type="Pfam" id="PF01555">
    <property type="entry name" value="N6_N4_Mtase"/>
    <property type="match status" value="1"/>
</dbReference>
<keyword evidence="2" id="KW-0808">Transferase</keyword>
<sequence length="369" mass="41246">MNDRIDMDDPSETQMLADLATMSYEDVARRHRCSRGTVYRIALKHGARKTEHRIHERARERDGRRLEMLKAVLEQTATANVLDYLEGIPDDAAQMILSSVPYNVGVGYGGGASADAMRYGYYIGWLMQIICEASRVIRDGGTLFLQLGSTRDETGTLTPLDVLLFDHIKRCGLRFQSRVIWQIPHGLTPKRRLAERHETALIFSKGEPRVFNPTPGRQPQKQPGKRAFKGPRKGQISSNYLGAHPTNVWAIGNVGHNHPEKTGHPAQFPLELARRAMQIYSMPGDLVIDPFSGSGTTHVAAIQTGRSFSGCDLFYEDLRRERLKTAFPDLVSHLPGVTAETLAVWKAEARRVDLPAIQTDVEHAQMALI</sequence>
<keyword evidence="8" id="KW-1185">Reference proteome</keyword>
<feature type="compositionally biased region" description="Basic residues" evidence="5">
    <location>
        <begin position="223"/>
        <end position="232"/>
    </location>
</feature>
<dbReference type="Proteomes" id="UP001596060">
    <property type="component" value="Unassembled WGS sequence"/>
</dbReference>
<evidence type="ECO:0000256" key="2">
    <source>
        <dbReference type="ARBA" id="ARBA00022679"/>
    </source>
</evidence>
<feature type="region of interest" description="Disordered" evidence="5">
    <location>
        <begin position="207"/>
        <end position="235"/>
    </location>
</feature>
<reference evidence="8" key="1">
    <citation type="journal article" date="2019" name="Int. J. Syst. Evol. Microbiol.">
        <title>The Global Catalogue of Microorganisms (GCM) 10K type strain sequencing project: providing services to taxonomists for standard genome sequencing and annotation.</title>
        <authorList>
            <consortium name="The Broad Institute Genomics Platform"/>
            <consortium name="The Broad Institute Genome Sequencing Center for Infectious Disease"/>
            <person name="Wu L."/>
            <person name="Ma J."/>
        </authorList>
    </citation>
    <scope>NUCLEOTIDE SEQUENCE [LARGE SCALE GENOMIC DNA]</scope>
    <source>
        <strain evidence="8">CCUG 43117</strain>
    </source>
</reference>
<feature type="domain" description="DNA methylase N-4/N-6" evidence="6">
    <location>
        <begin position="94"/>
        <end position="313"/>
    </location>
</feature>
<evidence type="ECO:0000256" key="5">
    <source>
        <dbReference type="SAM" id="MobiDB-lite"/>
    </source>
</evidence>
<evidence type="ECO:0000313" key="8">
    <source>
        <dbReference type="Proteomes" id="UP001596060"/>
    </source>
</evidence>
<evidence type="ECO:0000256" key="1">
    <source>
        <dbReference type="ARBA" id="ARBA00022603"/>
    </source>
</evidence>
<organism evidence="7 8">
    <name type="scientific">Bosea massiliensis</name>
    <dbReference type="NCBI Taxonomy" id="151419"/>
    <lineage>
        <taxon>Bacteria</taxon>
        <taxon>Pseudomonadati</taxon>
        <taxon>Pseudomonadota</taxon>
        <taxon>Alphaproteobacteria</taxon>
        <taxon>Hyphomicrobiales</taxon>
        <taxon>Boseaceae</taxon>
        <taxon>Bosea</taxon>
    </lineage>
</organism>
<dbReference type="InterPro" id="IPR002941">
    <property type="entry name" value="DNA_methylase_N4/N6"/>
</dbReference>
<protein>
    <recommendedName>
        <fullName evidence="4">Methyltransferase</fullName>
        <ecNumber evidence="4">2.1.1.-</ecNumber>
    </recommendedName>
</protein>
<comment type="caution">
    <text evidence="7">The sequence shown here is derived from an EMBL/GenBank/DDBJ whole genome shotgun (WGS) entry which is preliminary data.</text>
</comment>
<evidence type="ECO:0000256" key="4">
    <source>
        <dbReference type="RuleBase" id="RU362026"/>
    </source>
</evidence>
<evidence type="ECO:0000313" key="7">
    <source>
        <dbReference type="EMBL" id="MFC5507558.1"/>
    </source>
</evidence>
<accession>A0ABW0P5E5</accession>
<keyword evidence="1" id="KW-0489">Methyltransferase</keyword>
<evidence type="ECO:0000259" key="6">
    <source>
        <dbReference type="Pfam" id="PF01555"/>
    </source>
</evidence>
<dbReference type="RefSeq" id="WP_377817491.1">
    <property type="nucleotide sequence ID" value="NZ_JBHSLU010000063.1"/>
</dbReference>
<gene>
    <name evidence="7" type="ORF">ACFPN9_20150</name>
</gene>
<dbReference type="EMBL" id="JBHSLU010000063">
    <property type="protein sequence ID" value="MFC5507558.1"/>
    <property type="molecule type" value="Genomic_DNA"/>
</dbReference>
<comment type="catalytic activity">
    <reaction evidence="3">
        <text>a 2'-deoxyadenosine in DNA + S-adenosyl-L-methionine = an N(6)-methyl-2'-deoxyadenosine in DNA + S-adenosyl-L-homocysteine + H(+)</text>
        <dbReference type="Rhea" id="RHEA:15197"/>
        <dbReference type="Rhea" id="RHEA-COMP:12418"/>
        <dbReference type="Rhea" id="RHEA-COMP:12419"/>
        <dbReference type="ChEBI" id="CHEBI:15378"/>
        <dbReference type="ChEBI" id="CHEBI:57856"/>
        <dbReference type="ChEBI" id="CHEBI:59789"/>
        <dbReference type="ChEBI" id="CHEBI:90615"/>
        <dbReference type="ChEBI" id="CHEBI:90616"/>
        <dbReference type="EC" id="2.1.1.72"/>
    </reaction>
</comment>
<dbReference type="EC" id="2.1.1.-" evidence="4"/>
<dbReference type="InterPro" id="IPR001091">
    <property type="entry name" value="RM_Methyltransferase"/>
</dbReference>
<dbReference type="PRINTS" id="PR00508">
    <property type="entry name" value="S21N4MTFRASE"/>
</dbReference>
<dbReference type="InterPro" id="IPR029063">
    <property type="entry name" value="SAM-dependent_MTases_sf"/>
</dbReference>
<proteinExistence type="inferred from homology"/>
<dbReference type="Gene3D" id="3.40.50.150">
    <property type="entry name" value="Vaccinia Virus protein VP39"/>
    <property type="match status" value="1"/>
</dbReference>